<evidence type="ECO:0000256" key="9">
    <source>
        <dbReference type="SAM" id="Phobius"/>
    </source>
</evidence>
<evidence type="ECO:0000256" key="3">
    <source>
        <dbReference type="ARBA" id="ARBA00022475"/>
    </source>
</evidence>
<evidence type="ECO:0000256" key="4">
    <source>
        <dbReference type="ARBA" id="ARBA00022519"/>
    </source>
</evidence>
<dbReference type="RefSeq" id="WP_259478746.1">
    <property type="nucleotide sequence ID" value="NZ_BAAAQY010000003.1"/>
</dbReference>
<feature type="transmembrane region" description="Helical" evidence="9">
    <location>
        <begin position="327"/>
        <end position="346"/>
    </location>
</feature>
<keyword evidence="4" id="KW-0997">Cell inner membrane</keyword>
<feature type="compositionally biased region" description="Low complexity" evidence="8">
    <location>
        <begin position="1"/>
        <end position="15"/>
    </location>
</feature>
<dbReference type="EMBL" id="BAAAQY010000003">
    <property type="protein sequence ID" value="GAA2229307.1"/>
    <property type="molecule type" value="Genomic_DNA"/>
</dbReference>
<feature type="transmembrane region" description="Helical" evidence="9">
    <location>
        <begin position="155"/>
        <end position="176"/>
    </location>
</feature>
<keyword evidence="11" id="KW-1185">Reference proteome</keyword>
<dbReference type="CDD" id="cd06579">
    <property type="entry name" value="TM_PBP1_transp_AraH_like"/>
    <property type="match status" value="1"/>
</dbReference>
<dbReference type="Proteomes" id="UP001500929">
    <property type="component" value="Unassembled WGS sequence"/>
</dbReference>
<feature type="transmembrane region" description="Helical" evidence="9">
    <location>
        <begin position="82"/>
        <end position="103"/>
    </location>
</feature>
<feature type="transmembrane region" description="Helical" evidence="9">
    <location>
        <begin position="38"/>
        <end position="61"/>
    </location>
</feature>
<sequence>MTSPSSATTTASTAPTPDPYTGAVGLATEPGSGRGASFGWFSARFAVIGVWLLMIVLFAVLEPSTFFTIGSFRTIFGSQQALVFLAAALLCTIIVGEFVDMSVASNFGLSAILVTVLTVTHGWNVWVAAVVAVATSTLVGVINGLLVVRLGVNTIVVTLGMGTFLLGIALFLSNLMPVSGLPAYFAQIALFPVLGLPISFYLGVLLMLGFAYVLAFTPLGRNIRFVGENREVSRLAGVRVTRVRIGAFTVAGLIAGVGGVFAAAATGGFDPAVSQSYLLPIFAATFLGTAILSPGRFNPLGTLVAVYFLATGVLGLQLLGATSWVSSVFYGGVLVVAVTISTVLHARSRR</sequence>
<reference evidence="10 11" key="1">
    <citation type="journal article" date="2019" name="Int. J. Syst. Evol. Microbiol.">
        <title>The Global Catalogue of Microorganisms (GCM) 10K type strain sequencing project: providing services to taxonomists for standard genome sequencing and annotation.</title>
        <authorList>
            <consortium name="The Broad Institute Genomics Platform"/>
            <consortium name="The Broad Institute Genome Sequencing Center for Infectious Disease"/>
            <person name="Wu L."/>
            <person name="Ma J."/>
        </authorList>
    </citation>
    <scope>NUCLEOTIDE SEQUENCE [LARGE SCALE GENOMIC DNA]</scope>
    <source>
        <strain evidence="10 11">JCM 16117</strain>
    </source>
</reference>
<evidence type="ECO:0000256" key="7">
    <source>
        <dbReference type="ARBA" id="ARBA00023136"/>
    </source>
</evidence>
<protein>
    <submittedName>
        <fullName evidence="10">Ribose ABC transporter permease</fullName>
    </submittedName>
</protein>
<comment type="caution">
    <text evidence="10">The sequence shown here is derived from an EMBL/GenBank/DDBJ whole genome shotgun (WGS) entry which is preliminary data.</text>
</comment>
<organism evidence="10 11">
    <name type="scientific">Herbiconiux moechotypicola</name>
    <dbReference type="NCBI Taxonomy" id="637393"/>
    <lineage>
        <taxon>Bacteria</taxon>
        <taxon>Bacillati</taxon>
        <taxon>Actinomycetota</taxon>
        <taxon>Actinomycetes</taxon>
        <taxon>Micrococcales</taxon>
        <taxon>Microbacteriaceae</taxon>
        <taxon>Herbiconiux</taxon>
    </lineage>
</organism>
<evidence type="ECO:0000256" key="5">
    <source>
        <dbReference type="ARBA" id="ARBA00022692"/>
    </source>
</evidence>
<dbReference type="InterPro" id="IPR001851">
    <property type="entry name" value="ABC_transp_permease"/>
</dbReference>
<keyword evidence="6 9" id="KW-1133">Transmembrane helix</keyword>
<feature type="transmembrane region" description="Helical" evidence="9">
    <location>
        <begin position="188"/>
        <end position="215"/>
    </location>
</feature>
<keyword evidence="5 9" id="KW-0812">Transmembrane</keyword>
<accession>A0ABN3DEV2</accession>
<feature type="transmembrane region" description="Helical" evidence="9">
    <location>
        <begin position="300"/>
        <end position="321"/>
    </location>
</feature>
<name>A0ABN3DEV2_9MICO</name>
<feature type="transmembrane region" description="Helical" evidence="9">
    <location>
        <begin position="277"/>
        <end position="293"/>
    </location>
</feature>
<gene>
    <name evidence="10" type="ORF">GCM10009851_12400</name>
</gene>
<dbReference type="Pfam" id="PF02653">
    <property type="entry name" value="BPD_transp_2"/>
    <property type="match status" value="1"/>
</dbReference>
<feature type="region of interest" description="Disordered" evidence="8">
    <location>
        <begin position="1"/>
        <end position="21"/>
    </location>
</feature>
<evidence type="ECO:0000256" key="1">
    <source>
        <dbReference type="ARBA" id="ARBA00004651"/>
    </source>
</evidence>
<keyword evidence="3" id="KW-1003">Cell membrane</keyword>
<comment type="subcellular location">
    <subcellularLocation>
        <location evidence="1">Cell membrane</location>
        <topology evidence="1">Multi-pass membrane protein</topology>
    </subcellularLocation>
</comment>
<feature type="transmembrane region" description="Helical" evidence="9">
    <location>
        <begin position="243"/>
        <end position="265"/>
    </location>
</feature>
<evidence type="ECO:0000313" key="11">
    <source>
        <dbReference type="Proteomes" id="UP001500929"/>
    </source>
</evidence>
<keyword evidence="7 9" id="KW-0472">Membrane</keyword>
<feature type="transmembrane region" description="Helical" evidence="9">
    <location>
        <begin position="123"/>
        <end position="148"/>
    </location>
</feature>
<evidence type="ECO:0000313" key="10">
    <source>
        <dbReference type="EMBL" id="GAA2229307.1"/>
    </source>
</evidence>
<dbReference type="PANTHER" id="PTHR32196:SF21">
    <property type="entry name" value="ABC TRANSPORTER PERMEASE PROTEIN YPHD-RELATED"/>
    <property type="match status" value="1"/>
</dbReference>
<proteinExistence type="predicted"/>
<dbReference type="PANTHER" id="PTHR32196">
    <property type="entry name" value="ABC TRANSPORTER PERMEASE PROTEIN YPHD-RELATED-RELATED"/>
    <property type="match status" value="1"/>
</dbReference>
<evidence type="ECO:0000256" key="8">
    <source>
        <dbReference type="SAM" id="MobiDB-lite"/>
    </source>
</evidence>
<evidence type="ECO:0000256" key="2">
    <source>
        <dbReference type="ARBA" id="ARBA00022448"/>
    </source>
</evidence>
<keyword evidence="2" id="KW-0813">Transport</keyword>
<evidence type="ECO:0000256" key="6">
    <source>
        <dbReference type="ARBA" id="ARBA00022989"/>
    </source>
</evidence>